<proteinExistence type="predicted"/>
<name>A0AAU7VN21_9FIRM</name>
<dbReference type="EMBL" id="CP158367">
    <property type="protein sequence ID" value="XBX75529.1"/>
    <property type="molecule type" value="Genomic_DNA"/>
</dbReference>
<gene>
    <name evidence="1" type="ORF">PRVXT_000665</name>
</gene>
<protein>
    <submittedName>
        <fullName evidence="1">Uncharacterized protein</fullName>
    </submittedName>
</protein>
<dbReference type="RefSeq" id="WP_350344273.1">
    <property type="nucleotide sequence ID" value="NZ_CP158367.1"/>
</dbReference>
<sequence length="70" mass="7946">MLDLLKTVIDERDDKVKELADKVNNLEKKQGISKLQLIAIIIQMLNNAKGLAPGIKNFIEPIIEHLRNLN</sequence>
<evidence type="ECO:0000313" key="1">
    <source>
        <dbReference type="EMBL" id="XBX75529.1"/>
    </source>
</evidence>
<organism evidence="1">
    <name type="scientific">Proteinivorax tanatarense</name>
    <dbReference type="NCBI Taxonomy" id="1260629"/>
    <lineage>
        <taxon>Bacteria</taxon>
        <taxon>Bacillati</taxon>
        <taxon>Bacillota</taxon>
        <taxon>Clostridia</taxon>
        <taxon>Eubacteriales</taxon>
        <taxon>Proteinivoracaceae</taxon>
        <taxon>Proteinivorax</taxon>
    </lineage>
</organism>
<dbReference type="AlphaFoldDB" id="A0AAU7VN21"/>
<reference evidence="1" key="1">
    <citation type="journal article" date="2013" name="Extremophiles">
        <title>Proteinivorax tanatarense gen. nov., sp. nov., an anaerobic, haloalkaliphilic, proteolytic bacterium isolated from a decaying algal bloom, and proposal of Proteinivoraceae fam. nov.</title>
        <authorList>
            <person name="Kevbrin V."/>
            <person name="Boltyanskaya Y."/>
            <person name="Zhilina T."/>
            <person name="Kolganova T."/>
            <person name="Lavrentjeva E."/>
            <person name="Kuznetsov B."/>
        </authorList>
    </citation>
    <scope>NUCLEOTIDE SEQUENCE</scope>
    <source>
        <strain evidence="1">Z-910T</strain>
    </source>
</reference>
<reference evidence="1" key="2">
    <citation type="submission" date="2024-06" db="EMBL/GenBank/DDBJ databases">
        <authorList>
            <person name="Petrova K.O."/>
            <person name="Toshchakov S.V."/>
            <person name="Boltjanskaja Y.V."/>
            <person name="Kevbrin V."/>
        </authorList>
    </citation>
    <scope>NUCLEOTIDE SEQUENCE</scope>
    <source>
        <strain evidence="1">Z-910T</strain>
    </source>
</reference>
<accession>A0AAU7VN21</accession>